<evidence type="ECO:0000313" key="2">
    <source>
        <dbReference type="EMBL" id="CAB4036953.1"/>
    </source>
</evidence>
<accession>A0A6S7LG15</accession>
<evidence type="ECO:0000313" key="3">
    <source>
        <dbReference type="Proteomes" id="UP001152795"/>
    </source>
</evidence>
<feature type="compositionally biased region" description="Polar residues" evidence="1">
    <location>
        <begin position="43"/>
        <end position="65"/>
    </location>
</feature>
<name>A0A6S7LG15_PARCT</name>
<dbReference type="Proteomes" id="UP001152795">
    <property type="component" value="Unassembled WGS sequence"/>
</dbReference>
<keyword evidence="3" id="KW-1185">Reference proteome</keyword>
<evidence type="ECO:0000256" key="1">
    <source>
        <dbReference type="SAM" id="MobiDB-lite"/>
    </source>
</evidence>
<reference evidence="2" key="1">
    <citation type="submission" date="2020-04" db="EMBL/GenBank/DDBJ databases">
        <authorList>
            <person name="Alioto T."/>
            <person name="Alioto T."/>
            <person name="Gomez Garrido J."/>
        </authorList>
    </citation>
    <scope>NUCLEOTIDE SEQUENCE</scope>
    <source>
        <strain evidence="2">A484AB</strain>
    </source>
</reference>
<comment type="caution">
    <text evidence="2">The sequence shown here is derived from an EMBL/GenBank/DDBJ whole genome shotgun (WGS) entry which is preliminary data.</text>
</comment>
<dbReference type="AlphaFoldDB" id="A0A6S7LG15"/>
<sequence length="169" mass="18355">MSTENGMGSSRRNNSVAELANTTLVFQTDAAVNRDSLDHTEEQNNTAATMGRTQGSPSTQQSHASCLSDIRESYESQGISAAATSIIVSSWRPSSGKLYQSYNNRWKTYCAAASDTSISQYLGCPRCATSFKDIGPHNRYHVERVNAEVDYANCAGIGSEASIYSIVKY</sequence>
<organism evidence="2 3">
    <name type="scientific">Paramuricea clavata</name>
    <name type="common">Red gorgonian</name>
    <name type="synonym">Violescent sea-whip</name>
    <dbReference type="NCBI Taxonomy" id="317549"/>
    <lineage>
        <taxon>Eukaryota</taxon>
        <taxon>Metazoa</taxon>
        <taxon>Cnidaria</taxon>
        <taxon>Anthozoa</taxon>
        <taxon>Octocorallia</taxon>
        <taxon>Malacalcyonacea</taxon>
        <taxon>Plexauridae</taxon>
        <taxon>Paramuricea</taxon>
    </lineage>
</organism>
<protein>
    <submittedName>
        <fullName evidence="2">Uncharacterized protein</fullName>
    </submittedName>
</protein>
<dbReference type="EMBL" id="CACRXK020022582">
    <property type="protein sequence ID" value="CAB4036953.1"/>
    <property type="molecule type" value="Genomic_DNA"/>
</dbReference>
<gene>
    <name evidence="2" type="ORF">PACLA_8A070416</name>
</gene>
<feature type="region of interest" description="Disordered" evidence="1">
    <location>
        <begin position="38"/>
        <end position="68"/>
    </location>
</feature>
<proteinExistence type="predicted"/>